<organism evidence="2 3">
    <name type="scientific">Nocardioides soli</name>
    <dbReference type="NCBI Taxonomy" id="1036020"/>
    <lineage>
        <taxon>Bacteria</taxon>
        <taxon>Bacillati</taxon>
        <taxon>Actinomycetota</taxon>
        <taxon>Actinomycetes</taxon>
        <taxon>Propionibacteriales</taxon>
        <taxon>Nocardioidaceae</taxon>
        <taxon>Nocardioides</taxon>
    </lineage>
</organism>
<dbReference type="SUPFAM" id="SSF55729">
    <property type="entry name" value="Acyl-CoA N-acyltransferases (Nat)"/>
    <property type="match status" value="1"/>
</dbReference>
<dbReference type="Pfam" id="PF24553">
    <property type="entry name" value="Rv0428c_C"/>
    <property type="match status" value="1"/>
</dbReference>
<dbReference type="Proteomes" id="UP000589626">
    <property type="component" value="Unassembled WGS sequence"/>
</dbReference>
<reference evidence="2 3" key="1">
    <citation type="submission" date="2020-08" db="EMBL/GenBank/DDBJ databases">
        <title>Sequencing the genomes of 1000 actinobacteria strains.</title>
        <authorList>
            <person name="Klenk H.-P."/>
        </authorList>
    </citation>
    <scope>NUCLEOTIDE SEQUENCE [LARGE SCALE GENOMIC DNA]</scope>
    <source>
        <strain evidence="2 3">DSM 105498</strain>
    </source>
</reference>
<comment type="caution">
    <text evidence="2">The sequence shown here is derived from an EMBL/GenBank/DDBJ whole genome shotgun (WGS) entry which is preliminary data.</text>
</comment>
<evidence type="ECO:0000313" key="2">
    <source>
        <dbReference type="EMBL" id="MBB3041317.1"/>
    </source>
</evidence>
<accession>A0A7W4VT57</accession>
<dbReference type="PANTHER" id="PTHR43072">
    <property type="entry name" value="N-ACETYLTRANSFERASE"/>
    <property type="match status" value="1"/>
</dbReference>
<dbReference type="Gene3D" id="3.40.630.30">
    <property type="match status" value="1"/>
</dbReference>
<dbReference type="InterPro" id="IPR056935">
    <property type="entry name" value="Rv0428c-like_C"/>
</dbReference>
<sequence length="322" mass="34072">MSESADPQHVSHHLRQHGLGPQVVGQRVVVRRLVRGETGPSGGPAFTDVLGICLAWGDGRCVVQPAEGPAVTIALADIVSGKPVPPRPPVRHRIAPAQAQRRGFALFPGMHAEPLGDWVLRHTPGSGARRANSVLAFGPANVQDAHDRVSAFYAQHGARPVAAVLPDSAEEESFRARGWVAESGDADTLFQMAGVATVRRALGSRRAPASPPAEYDEDGDLVIARIGDHARGVAAYADDWVGFRGIEVDPAHRRRGLALAVMAALLGWGAERGATTAYLQVLGDNAAAVGLYEGLGFVTHHAYRYLAPAPEPVVASDRRPEA</sequence>
<protein>
    <submittedName>
        <fullName evidence="2">GNAT superfamily N-acetyltransferase</fullName>
    </submittedName>
</protein>
<dbReference type="RefSeq" id="WP_183591232.1">
    <property type="nucleotide sequence ID" value="NZ_JACHWR010000001.1"/>
</dbReference>
<dbReference type="PANTHER" id="PTHR43072:SF60">
    <property type="entry name" value="L-2,4-DIAMINOBUTYRIC ACID ACETYLTRANSFERASE"/>
    <property type="match status" value="1"/>
</dbReference>
<keyword evidence="3" id="KW-1185">Reference proteome</keyword>
<name>A0A7W4VT57_9ACTN</name>
<gene>
    <name evidence="2" type="ORF">FHU40_001118</name>
</gene>
<dbReference type="GO" id="GO:0016747">
    <property type="term" value="F:acyltransferase activity, transferring groups other than amino-acyl groups"/>
    <property type="evidence" value="ECO:0007669"/>
    <property type="project" value="InterPro"/>
</dbReference>
<feature type="domain" description="N-acetyltransferase" evidence="1">
    <location>
        <begin position="176"/>
        <end position="320"/>
    </location>
</feature>
<evidence type="ECO:0000313" key="3">
    <source>
        <dbReference type="Proteomes" id="UP000589626"/>
    </source>
</evidence>
<keyword evidence="2" id="KW-0808">Transferase</keyword>
<proteinExistence type="predicted"/>
<dbReference type="InterPro" id="IPR016181">
    <property type="entry name" value="Acyl_CoA_acyltransferase"/>
</dbReference>
<dbReference type="PROSITE" id="PS51186">
    <property type="entry name" value="GNAT"/>
    <property type="match status" value="1"/>
</dbReference>
<dbReference type="AlphaFoldDB" id="A0A7W4VT57"/>
<evidence type="ECO:0000259" key="1">
    <source>
        <dbReference type="PROSITE" id="PS51186"/>
    </source>
</evidence>
<dbReference type="EMBL" id="JACHWR010000001">
    <property type="protein sequence ID" value="MBB3041317.1"/>
    <property type="molecule type" value="Genomic_DNA"/>
</dbReference>
<dbReference type="InterPro" id="IPR000182">
    <property type="entry name" value="GNAT_dom"/>
</dbReference>